<keyword evidence="1" id="KW-0732">Signal</keyword>
<proteinExistence type="predicted"/>
<evidence type="ECO:0000259" key="2">
    <source>
        <dbReference type="Pfam" id="PF13084"/>
    </source>
</evidence>
<evidence type="ECO:0000313" key="4">
    <source>
        <dbReference type="Proteomes" id="UP001162891"/>
    </source>
</evidence>
<feature type="chain" id="PRO_5046887428" description="DUF3943 domain-containing protein" evidence="1">
    <location>
        <begin position="28"/>
        <end position="505"/>
    </location>
</feature>
<reference evidence="4" key="1">
    <citation type="journal article" date="2022" name="Int. J. Syst. Evol. Microbiol.">
        <title>Anaeromyxobacter oryzae sp. nov., Anaeromyxobacter diazotrophicus sp. nov. and Anaeromyxobacter paludicola sp. nov., isolated from paddy soils.</title>
        <authorList>
            <person name="Itoh H."/>
            <person name="Xu Z."/>
            <person name="Mise K."/>
            <person name="Masuda Y."/>
            <person name="Ushijima N."/>
            <person name="Hayakawa C."/>
            <person name="Shiratori Y."/>
            <person name="Senoo K."/>
        </authorList>
    </citation>
    <scope>NUCLEOTIDE SEQUENCE [LARGE SCALE GENOMIC DNA]</scope>
    <source>
        <strain evidence="4">Red232</strain>
    </source>
</reference>
<evidence type="ECO:0000313" key="3">
    <source>
        <dbReference type="EMBL" id="BDG05686.1"/>
    </source>
</evidence>
<dbReference type="RefSeq" id="WP_248354732.1">
    <property type="nucleotide sequence ID" value="NZ_AP025591.1"/>
</dbReference>
<name>A0ABN6MYJ9_9BACT</name>
<protein>
    <recommendedName>
        <fullName evidence="2">DUF3943 domain-containing protein</fullName>
    </recommendedName>
</protein>
<accession>A0ABN6MYJ9</accession>
<keyword evidence="4" id="KW-1185">Reference proteome</keyword>
<evidence type="ECO:0000256" key="1">
    <source>
        <dbReference type="SAM" id="SignalP"/>
    </source>
</evidence>
<feature type="signal peptide" evidence="1">
    <location>
        <begin position="1"/>
        <end position="27"/>
    </location>
</feature>
<feature type="domain" description="DUF3943" evidence="2">
    <location>
        <begin position="128"/>
        <end position="232"/>
    </location>
</feature>
<dbReference type="Proteomes" id="UP001162891">
    <property type="component" value="Chromosome"/>
</dbReference>
<dbReference type="Pfam" id="PF13084">
    <property type="entry name" value="DUF3943"/>
    <property type="match status" value="1"/>
</dbReference>
<organism evidence="3 4">
    <name type="scientific">Anaeromyxobacter oryzae</name>
    <dbReference type="NCBI Taxonomy" id="2918170"/>
    <lineage>
        <taxon>Bacteria</taxon>
        <taxon>Pseudomonadati</taxon>
        <taxon>Myxococcota</taxon>
        <taxon>Myxococcia</taxon>
        <taxon>Myxococcales</taxon>
        <taxon>Cystobacterineae</taxon>
        <taxon>Anaeromyxobacteraceae</taxon>
        <taxon>Anaeromyxobacter</taxon>
    </lineage>
</organism>
<gene>
    <name evidence="3" type="ORF">AMOR_46820</name>
</gene>
<dbReference type="InterPro" id="IPR025079">
    <property type="entry name" value="DUF3943"/>
</dbReference>
<sequence length="505" mass="54695">MTSELPSRAGVVATVALLALVPRVAAAQRAAAVAPSPPARVASSEQSLKLEAPFGATGDHGGAVWYRLSPPFADPRFQPFAFEPRKNTALALGEVVGIDFGMWFVSYWIGNDFSKIGFDTIGQNFRKGWIIDTDSYWVNQLGHPYEGALFYWAARSTGHDFYESFGASFVGSLVWEQFMEVQSPSVNDQITTSIGGTLLGEALYRMYRLVLDSGGAKPTPWREAAAFLVAPVAGFNRWATGDRYRGEMLLPPSWMGQLHLGMVIGGSAADHRTGATETTVGPWGSVGFHVLYGVPGTPDLRLREPMDHFDMSFALAFAGKAEPTASLLIRGLVLGDGIGRGEGFGGLWGLFASYDVIGVPVFKATGVGLGPGVSLMNRWGWFELHGTALAELLPWGGGGSMETLFARDYHYGPGAQGMLELRGHFADRATLDLSFREYWISGAYATGSYEDMSFAKTMLTVRVHGPHAVSGTVDWARRHASYPFAPDISQDATVWSASYTLMQGW</sequence>
<dbReference type="EMBL" id="AP025591">
    <property type="protein sequence ID" value="BDG05686.1"/>
    <property type="molecule type" value="Genomic_DNA"/>
</dbReference>